<reference evidence="6" key="1">
    <citation type="journal article" date="2023" name="Mol. Phylogenet. Evol.">
        <title>Genome-scale phylogeny and comparative genomics of the fungal order Sordariales.</title>
        <authorList>
            <person name="Hensen N."/>
            <person name="Bonometti L."/>
            <person name="Westerberg I."/>
            <person name="Brannstrom I.O."/>
            <person name="Guillou S."/>
            <person name="Cros-Aarteil S."/>
            <person name="Calhoun S."/>
            <person name="Haridas S."/>
            <person name="Kuo A."/>
            <person name="Mondo S."/>
            <person name="Pangilinan J."/>
            <person name="Riley R."/>
            <person name="LaButti K."/>
            <person name="Andreopoulos B."/>
            <person name="Lipzen A."/>
            <person name="Chen C."/>
            <person name="Yan M."/>
            <person name="Daum C."/>
            <person name="Ng V."/>
            <person name="Clum A."/>
            <person name="Steindorff A."/>
            <person name="Ohm R.A."/>
            <person name="Martin F."/>
            <person name="Silar P."/>
            <person name="Natvig D.O."/>
            <person name="Lalanne C."/>
            <person name="Gautier V."/>
            <person name="Ament-Velasquez S.L."/>
            <person name="Kruys A."/>
            <person name="Hutchinson M.I."/>
            <person name="Powell A.J."/>
            <person name="Barry K."/>
            <person name="Miller A.N."/>
            <person name="Grigoriev I.V."/>
            <person name="Debuchy R."/>
            <person name="Gladieux P."/>
            <person name="Hiltunen Thoren M."/>
            <person name="Johannesson H."/>
        </authorList>
    </citation>
    <scope>NUCLEOTIDE SEQUENCE</scope>
    <source>
        <strain evidence="6">PSN309</strain>
    </source>
</reference>
<feature type="compositionally biased region" description="Polar residues" evidence="4">
    <location>
        <begin position="613"/>
        <end position="637"/>
    </location>
</feature>
<accession>A0AAN7AM29</accession>
<evidence type="ECO:0000256" key="1">
    <source>
        <dbReference type="ARBA" id="ARBA00022723"/>
    </source>
</evidence>
<gene>
    <name evidence="6" type="ORF">QBC35DRAFT_81503</name>
</gene>
<feature type="compositionally biased region" description="Polar residues" evidence="4">
    <location>
        <begin position="721"/>
        <end position="731"/>
    </location>
</feature>
<dbReference type="InterPro" id="IPR036971">
    <property type="entry name" value="PDEase_catalytic_dom_sf"/>
</dbReference>
<dbReference type="InterPro" id="IPR002073">
    <property type="entry name" value="PDEase_catalytic_dom"/>
</dbReference>
<evidence type="ECO:0000256" key="4">
    <source>
        <dbReference type="SAM" id="MobiDB-lite"/>
    </source>
</evidence>
<dbReference type="InterPro" id="IPR023174">
    <property type="entry name" value="PDEase_CS"/>
</dbReference>
<keyword evidence="2 3" id="KW-0378">Hydrolase</keyword>
<dbReference type="EC" id="3.1.4.-" evidence="3"/>
<evidence type="ECO:0000259" key="5">
    <source>
        <dbReference type="PROSITE" id="PS51845"/>
    </source>
</evidence>
<dbReference type="SUPFAM" id="SSF109604">
    <property type="entry name" value="HD-domain/PDEase-like"/>
    <property type="match status" value="1"/>
</dbReference>
<dbReference type="EMBL" id="MU864366">
    <property type="protein sequence ID" value="KAK4190435.1"/>
    <property type="molecule type" value="Genomic_DNA"/>
</dbReference>
<dbReference type="Proteomes" id="UP001302126">
    <property type="component" value="Unassembled WGS sequence"/>
</dbReference>
<dbReference type="Pfam" id="PF00233">
    <property type="entry name" value="PDEase_I"/>
    <property type="match status" value="1"/>
</dbReference>
<feature type="region of interest" description="Disordered" evidence="4">
    <location>
        <begin position="747"/>
        <end position="809"/>
    </location>
</feature>
<feature type="region of interest" description="Disordered" evidence="4">
    <location>
        <begin position="613"/>
        <end position="732"/>
    </location>
</feature>
<dbReference type="PROSITE" id="PS51845">
    <property type="entry name" value="PDEASE_I_2"/>
    <property type="match status" value="1"/>
</dbReference>
<evidence type="ECO:0000256" key="3">
    <source>
        <dbReference type="RuleBase" id="RU363067"/>
    </source>
</evidence>
<comment type="caution">
    <text evidence="6">The sequence shown here is derived from an EMBL/GenBank/DDBJ whole genome shotgun (WGS) entry which is preliminary data.</text>
</comment>
<dbReference type="PANTHER" id="PTHR11347">
    <property type="entry name" value="CYCLIC NUCLEOTIDE PHOSPHODIESTERASE"/>
    <property type="match status" value="1"/>
</dbReference>
<dbReference type="GO" id="GO:0046872">
    <property type="term" value="F:metal ion binding"/>
    <property type="evidence" value="ECO:0007669"/>
    <property type="project" value="UniProtKB-KW"/>
</dbReference>
<organism evidence="6 7">
    <name type="scientific">Podospora australis</name>
    <dbReference type="NCBI Taxonomy" id="1536484"/>
    <lineage>
        <taxon>Eukaryota</taxon>
        <taxon>Fungi</taxon>
        <taxon>Dikarya</taxon>
        <taxon>Ascomycota</taxon>
        <taxon>Pezizomycotina</taxon>
        <taxon>Sordariomycetes</taxon>
        <taxon>Sordariomycetidae</taxon>
        <taxon>Sordariales</taxon>
        <taxon>Podosporaceae</taxon>
        <taxon>Podospora</taxon>
    </lineage>
</organism>
<comment type="similarity">
    <text evidence="3">Belongs to the cyclic nucleotide phosphodiesterase family.</text>
</comment>
<evidence type="ECO:0000256" key="2">
    <source>
        <dbReference type="ARBA" id="ARBA00022801"/>
    </source>
</evidence>
<feature type="compositionally biased region" description="Polar residues" evidence="4">
    <location>
        <begin position="683"/>
        <end position="706"/>
    </location>
</feature>
<evidence type="ECO:0000313" key="6">
    <source>
        <dbReference type="EMBL" id="KAK4190435.1"/>
    </source>
</evidence>
<proteinExistence type="inferred from homology"/>
<dbReference type="Gene3D" id="1.10.1300.10">
    <property type="entry name" value="3'5'-cyclic nucleotide phosphodiesterase, catalytic domain"/>
    <property type="match status" value="1"/>
</dbReference>
<dbReference type="PROSITE" id="PS00126">
    <property type="entry name" value="PDEASE_I_1"/>
    <property type="match status" value="1"/>
</dbReference>
<evidence type="ECO:0000313" key="7">
    <source>
        <dbReference type="Proteomes" id="UP001302126"/>
    </source>
</evidence>
<protein>
    <recommendedName>
        <fullName evidence="3">Phosphodiesterase</fullName>
        <ecNumber evidence="3">3.1.4.-</ecNumber>
    </recommendedName>
</protein>
<keyword evidence="1 3" id="KW-0479">Metal-binding</keyword>
<dbReference type="CDD" id="cd00077">
    <property type="entry name" value="HDc"/>
    <property type="match status" value="1"/>
</dbReference>
<sequence length="809" mass="88927">MESSTCNVIYVDRAISQDRHVETRAENGHGGSLQLESEVIVRNVSLLLEAFQKVYLCSTGGACLLELVRLLEDTVLEPIVIILETPYLQPTERWTASRAPSSDSRLRIDYGENQEEELYGFALLKKINSESADRGLSKLVLPITLVSFPLTNGTTFGTTMPDMNRAMLKLSLEMGAVDMLPNPIVQGCINTLVSQAYHAHQNALREQEAIKQASKGRRRSWIGLGDEETAPVTHAMVSELLKLVCDQTEKKDTIPRPIVPLTEQKRARISSAVSDWYFNAHDFTEDDDLILVALVIFEHALSMPELKEWRIPTGQLYTFLLACRAAYNIDVPYHNFCHVVDVLQATFHFLVKSGGLPPLSATEDALPPRSPIAQHIKPFQALTLLITAIGHDVGHPGLNNGFLTTVQAPLAQVYSDRSVLENFHCASYCQILRQHWPQVFNDCKMKKLMTASILSTDMSLHGLYMNKLTQLKESLAGTNPVTTGCDPKRQQELEELICALLIKCADISNVARSHDTAIKWMHTLAYETTEQRKVESKMNIPSSIFAQPGLDVLTLTENQLGFMNGFATPLFEGVADLIPSLQYCVDEIFTNKRLFDTTLAAEKEKLKNCASSATETAVSDASLQQLSGTADTRSSPSESDRKAVNGIVTSFDAGEDPSQNRANQRRSENTEGSSNRCVGDWASQATSATTSKMPLSPSTQGTSIVSRESLDPANGTPAPESVTTGAESAKSQAELKIDHLQVDHLRINPDDSYQNGNGNLSTGSVELGSDSNKKLKKKPSRFAGLRDIFRSKHKTASPPLPPGDIPMST</sequence>
<keyword evidence="7" id="KW-1185">Reference proteome</keyword>
<feature type="compositionally biased region" description="Polar residues" evidence="4">
    <location>
        <begin position="751"/>
        <end position="764"/>
    </location>
</feature>
<dbReference type="GO" id="GO:0004114">
    <property type="term" value="F:3',5'-cyclic-nucleotide phosphodiesterase activity"/>
    <property type="evidence" value="ECO:0007669"/>
    <property type="project" value="InterPro"/>
</dbReference>
<dbReference type="SMART" id="SM00471">
    <property type="entry name" value="HDc"/>
    <property type="match status" value="1"/>
</dbReference>
<reference evidence="6" key="2">
    <citation type="submission" date="2023-05" db="EMBL/GenBank/DDBJ databases">
        <authorList>
            <consortium name="Lawrence Berkeley National Laboratory"/>
            <person name="Steindorff A."/>
            <person name="Hensen N."/>
            <person name="Bonometti L."/>
            <person name="Westerberg I."/>
            <person name="Brannstrom I.O."/>
            <person name="Guillou S."/>
            <person name="Cros-Aarteil S."/>
            <person name="Calhoun S."/>
            <person name="Haridas S."/>
            <person name="Kuo A."/>
            <person name="Mondo S."/>
            <person name="Pangilinan J."/>
            <person name="Riley R."/>
            <person name="Labutti K."/>
            <person name="Andreopoulos B."/>
            <person name="Lipzen A."/>
            <person name="Chen C."/>
            <person name="Yanf M."/>
            <person name="Daum C."/>
            <person name="Ng V."/>
            <person name="Clum A."/>
            <person name="Ohm R."/>
            <person name="Martin F."/>
            <person name="Silar P."/>
            <person name="Natvig D."/>
            <person name="Lalanne C."/>
            <person name="Gautier V."/>
            <person name="Ament-Velasquez S.L."/>
            <person name="Kruys A."/>
            <person name="Hutchinson M.I."/>
            <person name="Powell A.J."/>
            <person name="Barry K."/>
            <person name="Miller A.N."/>
            <person name="Grigoriev I.V."/>
            <person name="Debuchy R."/>
            <person name="Gladieux P."/>
            <person name="Thoren M.H."/>
            <person name="Johannesson H."/>
        </authorList>
    </citation>
    <scope>NUCLEOTIDE SEQUENCE</scope>
    <source>
        <strain evidence="6">PSN309</strain>
    </source>
</reference>
<feature type="compositionally biased region" description="Pro residues" evidence="4">
    <location>
        <begin position="798"/>
        <end position="809"/>
    </location>
</feature>
<dbReference type="GO" id="GO:0007165">
    <property type="term" value="P:signal transduction"/>
    <property type="evidence" value="ECO:0007669"/>
    <property type="project" value="InterPro"/>
</dbReference>
<name>A0AAN7AM29_9PEZI</name>
<dbReference type="AlphaFoldDB" id="A0AAN7AM29"/>
<comment type="cofactor">
    <cofactor evidence="3">
        <name>a divalent metal cation</name>
        <dbReference type="ChEBI" id="CHEBI:60240"/>
    </cofactor>
    <text evidence="3">Binds 2 divalent metal cations per subunit. Site 1 may preferentially bind zinc ions, while site 2 has a preference for magnesium and/or manganese ions.</text>
</comment>
<feature type="domain" description="PDEase" evidence="5">
    <location>
        <begin position="249"/>
        <end position="602"/>
    </location>
</feature>
<dbReference type="InterPro" id="IPR003607">
    <property type="entry name" value="HD/PDEase_dom"/>
</dbReference>